<dbReference type="GeneID" id="79950934"/>
<reference evidence="1" key="1">
    <citation type="submission" date="2022-01" db="EMBL/GenBank/DDBJ databases">
        <title>Complete genome of Methanomicrobium antiquum DSM 21220.</title>
        <authorList>
            <person name="Chen S.-C."/>
            <person name="You Y.-T."/>
            <person name="Zhou Y.-Z."/>
            <person name="Lai M.-C."/>
        </authorList>
    </citation>
    <scope>NUCLEOTIDE SEQUENCE</scope>
    <source>
        <strain evidence="1">DSM 21220</strain>
    </source>
</reference>
<keyword evidence="2" id="KW-1185">Reference proteome</keyword>
<protein>
    <submittedName>
        <fullName evidence="1">Uncharacterized protein</fullName>
    </submittedName>
</protein>
<evidence type="ECO:0000313" key="1">
    <source>
        <dbReference type="EMBL" id="WFN36655.1"/>
    </source>
</evidence>
<proteinExistence type="predicted"/>
<dbReference type="RefSeq" id="WP_278099490.1">
    <property type="nucleotide sequence ID" value="NZ_CP091092.1"/>
</dbReference>
<sequence>MIKIKQKSLHFILTRAIHIIPVILSGIKINNPENISTILTSVISIGIKDKQFDNMDIIHLLY</sequence>
<dbReference type="AlphaFoldDB" id="A0AAF0JML1"/>
<organism evidence="1 2">
    <name type="scientific">Methanomicrobium antiquum</name>
    <dbReference type="NCBI Taxonomy" id="487686"/>
    <lineage>
        <taxon>Archaea</taxon>
        <taxon>Methanobacteriati</taxon>
        <taxon>Methanobacteriota</taxon>
        <taxon>Stenosarchaea group</taxon>
        <taxon>Methanomicrobia</taxon>
        <taxon>Methanomicrobiales</taxon>
        <taxon>Methanomicrobiaceae</taxon>
        <taxon>Methanomicrobium</taxon>
    </lineage>
</organism>
<name>A0AAF0JML1_9EURY</name>
<dbReference type="EMBL" id="CP091092">
    <property type="protein sequence ID" value="WFN36655.1"/>
    <property type="molecule type" value="Genomic_DNA"/>
</dbReference>
<dbReference type="Proteomes" id="UP001218895">
    <property type="component" value="Chromosome"/>
</dbReference>
<dbReference type="KEGG" id="manq:L1994_11005"/>
<evidence type="ECO:0000313" key="2">
    <source>
        <dbReference type="Proteomes" id="UP001218895"/>
    </source>
</evidence>
<accession>A0AAF0JML1</accession>
<gene>
    <name evidence="1" type="ORF">L1994_11005</name>
</gene>